<keyword evidence="1" id="KW-0963">Cytoplasm</keyword>
<evidence type="ECO:0000313" key="6">
    <source>
        <dbReference type="Proteomes" id="UP000019384"/>
    </source>
</evidence>
<evidence type="ECO:0000256" key="3">
    <source>
        <dbReference type="ARBA" id="ARBA00022679"/>
    </source>
</evidence>
<accession>W6MQN0</accession>
<dbReference type="HOGENOM" id="CLU_032409_0_0_1"/>
<name>W6MQN0_9ASCO</name>
<organism evidence="5 6">
    <name type="scientific">Kuraishia capsulata CBS 1993</name>
    <dbReference type="NCBI Taxonomy" id="1382522"/>
    <lineage>
        <taxon>Eukaryota</taxon>
        <taxon>Fungi</taxon>
        <taxon>Dikarya</taxon>
        <taxon>Ascomycota</taxon>
        <taxon>Saccharomycotina</taxon>
        <taxon>Pichiomycetes</taxon>
        <taxon>Pichiales</taxon>
        <taxon>Pichiaceae</taxon>
        <taxon>Kuraishia</taxon>
    </lineage>
</organism>
<evidence type="ECO:0000256" key="1">
    <source>
        <dbReference type="ARBA" id="ARBA00022490"/>
    </source>
</evidence>
<dbReference type="PANTHER" id="PTHR14614">
    <property type="entry name" value="HEPATOCELLULAR CARCINOMA-ASSOCIATED ANTIGEN"/>
    <property type="match status" value="1"/>
</dbReference>
<evidence type="ECO:0008006" key="7">
    <source>
        <dbReference type="Google" id="ProtNLM"/>
    </source>
</evidence>
<dbReference type="EMBL" id="HG793130">
    <property type="protein sequence ID" value="CDK29039.1"/>
    <property type="molecule type" value="Genomic_DNA"/>
</dbReference>
<dbReference type="Pfam" id="PF10294">
    <property type="entry name" value="Methyltransf_16"/>
    <property type="match status" value="1"/>
</dbReference>
<dbReference type="GO" id="GO:0005737">
    <property type="term" value="C:cytoplasm"/>
    <property type="evidence" value="ECO:0007669"/>
    <property type="project" value="TreeGrafter"/>
</dbReference>
<gene>
    <name evidence="5" type="ORF">KUCA_T00005025001</name>
</gene>
<evidence type="ECO:0000256" key="4">
    <source>
        <dbReference type="ARBA" id="ARBA00022691"/>
    </source>
</evidence>
<protein>
    <recommendedName>
        <fullName evidence="7">Elongation factor methyltransferase 7</fullName>
    </recommendedName>
</protein>
<reference evidence="5" key="2">
    <citation type="submission" date="2014-02" db="EMBL/GenBank/DDBJ databases">
        <title>Complete DNA sequence of /Kuraishia capsulata/ illustrates novel genomic features among budding yeasts (/Saccharomycotina/).</title>
        <authorList>
            <person name="Morales L."/>
            <person name="Noel B."/>
            <person name="Porcel B."/>
            <person name="Marcet-Houben M."/>
            <person name="Hullo M-F."/>
            <person name="Sacerdot C."/>
            <person name="Tekaia F."/>
            <person name="Leh-Louis V."/>
            <person name="Despons L."/>
            <person name="Khanna V."/>
            <person name="Aury J-M."/>
            <person name="Barbe V."/>
            <person name="Couloux A."/>
            <person name="Labadie K."/>
            <person name="Pelletier E."/>
            <person name="Souciet J-L."/>
            <person name="Boekhout T."/>
            <person name="Gabaldon T."/>
            <person name="Wincker P."/>
            <person name="Dujon B."/>
        </authorList>
    </citation>
    <scope>NUCLEOTIDE SEQUENCE</scope>
    <source>
        <strain evidence="5">CBS 1993</strain>
    </source>
</reference>
<dbReference type="GeneID" id="34522416"/>
<dbReference type="RefSeq" id="XP_022461028.1">
    <property type="nucleotide sequence ID" value="XM_022606169.1"/>
</dbReference>
<proteinExistence type="predicted"/>
<reference evidence="5" key="1">
    <citation type="submission" date="2013-12" db="EMBL/GenBank/DDBJ databases">
        <authorList>
            <person name="Genoscope - CEA"/>
        </authorList>
    </citation>
    <scope>NUCLEOTIDE SEQUENCE</scope>
    <source>
        <strain evidence="5">CBS 1993</strain>
    </source>
</reference>
<dbReference type="Proteomes" id="UP000019384">
    <property type="component" value="Unassembled WGS sequence"/>
</dbReference>
<evidence type="ECO:0000256" key="2">
    <source>
        <dbReference type="ARBA" id="ARBA00022603"/>
    </source>
</evidence>
<dbReference type="InterPro" id="IPR025784">
    <property type="entry name" value="EFM7"/>
</dbReference>
<dbReference type="AlphaFoldDB" id="W6MQN0"/>
<dbReference type="GO" id="GO:0032259">
    <property type="term" value="P:methylation"/>
    <property type="evidence" value="ECO:0007669"/>
    <property type="project" value="UniProtKB-KW"/>
</dbReference>
<dbReference type="PROSITE" id="PS51560">
    <property type="entry name" value="SAM_MT_NNT1"/>
    <property type="match status" value="1"/>
</dbReference>
<dbReference type="InterPro" id="IPR019410">
    <property type="entry name" value="Methyltransf_16"/>
</dbReference>
<dbReference type="SUPFAM" id="SSF53335">
    <property type="entry name" value="S-adenosyl-L-methionine-dependent methyltransferases"/>
    <property type="match status" value="1"/>
</dbReference>
<dbReference type="Gene3D" id="3.40.50.150">
    <property type="entry name" value="Vaccinia Virus protein VP39"/>
    <property type="match status" value="1"/>
</dbReference>
<dbReference type="PANTHER" id="PTHR14614:SF10">
    <property type="entry name" value="PROTEIN N-TERMINAL AND LYSINE N-METHYLTRANSFERASE EFM7"/>
    <property type="match status" value="1"/>
</dbReference>
<dbReference type="OrthoDB" id="46564at2759"/>
<keyword evidence="4" id="KW-0949">S-adenosyl-L-methionine</keyword>
<dbReference type="GO" id="GO:0008757">
    <property type="term" value="F:S-adenosylmethionine-dependent methyltransferase activity"/>
    <property type="evidence" value="ECO:0007669"/>
    <property type="project" value="UniProtKB-ARBA"/>
</dbReference>
<keyword evidence="3" id="KW-0808">Transferase</keyword>
<keyword evidence="2" id="KW-0489">Methyltransferase</keyword>
<evidence type="ECO:0000313" key="5">
    <source>
        <dbReference type="EMBL" id="CDK29039.1"/>
    </source>
</evidence>
<keyword evidence="6" id="KW-1185">Reference proteome</keyword>
<sequence>MIVKYLPLKHPTNPVICTMSDGEVEDLEINAGFFEEPEDFRPQAPTASDIVYERKHAGSSSNLVPLRLIGSSPLYGHILTNAAKYTAEFLDKNPDWVSGKTVLEFGSGGALPSIISALNGAKLVVTTDYPDVELINNISYNIKQNNLEAAAIAKGFIWGDDTTEIREIIQTATGKSTVDLLILSDVIFNHTEHSKLLKTCLELINRDGTGKCLVVFSPHRPHLLDKDLEFFQTAAHSGFKHTFIEEQIWSPLFASDTDESTAELRSKVFAHLLEI</sequence>
<dbReference type="InterPro" id="IPR029063">
    <property type="entry name" value="SAM-dependent_MTases_sf"/>
</dbReference>